<feature type="transmembrane region" description="Helical" evidence="6">
    <location>
        <begin position="514"/>
        <end position="534"/>
    </location>
</feature>
<feature type="transmembrane region" description="Helical" evidence="6">
    <location>
        <begin position="446"/>
        <end position="465"/>
    </location>
</feature>
<dbReference type="InterPro" id="IPR002797">
    <property type="entry name" value="Polysacc_synth"/>
</dbReference>
<name>A0A1N6G0Z7_9LACT</name>
<comment type="subcellular location">
    <subcellularLocation>
        <location evidence="1">Cell membrane</location>
        <topology evidence="1">Multi-pass membrane protein</topology>
    </subcellularLocation>
</comment>
<accession>A0A1N6G0Z7</accession>
<keyword evidence="8" id="KW-1185">Reference proteome</keyword>
<dbReference type="GO" id="GO:0005886">
    <property type="term" value="C:plasma membrane"/>
    <property type="evidence" value="ECO:0007669"/>
    <property type="project" value="UniProtKB-SubCell"/>
</dbReference>
<dbReference type="OrthoDB" id="9775950at2"/>
<dbReference type="STRING" id="28230.SAMN05878443_0955"/>
<dbReference type="AlphaFoldDB" id="A0A1N6G0Z7"/>
<keyword evidence="3 6" id="KW-0812">Transmembrane</keyword>
<evidence type="ECO:0000313" key="8">
    <source>
        <dbReference type="Proteomes" id="UP000184758"/>
    </source>
</evidence>
<evidence type="ECO:0000313" key="7">
    <source>
        <dbReference type="EMBL" id="SIO01111.1"/>
    </source>
</evidence>
<feature type="transmembrane region" description="Helical" evidence="6">
    <location>
        <begin position="28"/>
        <end position="52"/>
    </location>
</feature>
<reference evidence="8" key="1">
    <citation type="submission" date="2016-11" db="EMBL/GenBank/DDBJ databases">
        <authorList>
            <person name="Varghese N."/>
            <person name="Submissions S."/>
        </authorList>
    </citation>
    <scope>NUCLEOTIDE SEQUENCE [LARGE SCALE GENOMIC DNA]</scope>
    <source>
        <strain evidence="8">313</strain>
    </source>
</reference>
<dbReference type="eggNOG" id="COG2244">
    <property type="taxonomic scope" value="Bacteria"/>
</dbReference>
<evidence type="ECO:0000256" key="1">
    <source>
        <dbReference type="ARBA" id="ARBA00004651"/>
    </source>
</evidence>
<dbReference type="RefSeq" id="WP_051905771.1">
    <property type="nucleotide sequence ID" value="NZ_FSRN01000001.1"/>
</dbReference>
<feature type="transmembrane region" description="Helical" evidence="6">
    <location>
        <begin position="147"/>
        <end position="165"/>
    </location>
</feature>
<dbReference type="InterPro" id="IPR024923">
    <property type="entry name" value="PG_synth_SpoVB"/>
</dbReference>
<feature type="transmembrane region" description="Helical" evidence="6">
    <location>
        <begin position="114"/>
        <end position="135"/>
    </location>
</feature>
<feature type="transmembrane region" description="Helical" evidence="6">
    <location>
        <begin position="358"/>
        <end position="378"/>
    </location>
</feature>
<keyword evidence="4 6" id="KW-1133">Transmembrane helix</keyword>
<dbReference type="Proteomes" id="UP000184758">
    <property type="component" value="Unassembled WGS sequence"/>
</dbReference>
<dbReference type="EMBL" id="FSRN01000001">
    <property type="protein sequence ID" value="SIO01111.1"/>
    <property type="molecule type" value="Genomic_DNA"/>
</dbReference>
<feature type="transmembrane region" description="Helical" evidence="6">
    <location>
        <begin position="317"/>
        <end position="337"/>
    </location>
</feature>
<evidence type="ECO:0000256" key="5">
    <source>
        <dbReference type="ARBA" id="ARBA00023136"/>
    </source>
</evidence>
<feature type="transmembrane region" description="Helical" evidence="6">
    <location>
        <begin position="210"/>
        <end position="235"/>
    </location>
</feature>
<feature type="transmembrane region" description="Helical" evidence="6">
    <location>
        <begin position="72"/>
        <end position="93"/>
    </location>
</feature>
<dbReference type="SUPFAM" id="SSF103473">
    <property type="entry name" value="MFS general substrate transporter"/>
    <property type="match status" value="1"/>
</dbReference>
<evidence type="ECO:0000256" key="4">
    <source>
        <dbReference type="ARBA" id="ARBA00022989"/>
    </source>
</evidence>
<evidence type="ECO:0000256" key="6">
    <source>
        <dbReference type="SAM" id="Phobius"/>
    </source>
</evidence>
<evidence type="ECO:0000256" key="3">
    <source>
        <dbReference type="ARBA" id="ARBA00022692"/>
    </source>
</evidence>
<sequence>MSKETISDNKLKQPLEEMSSKDKMINGSAWMTGGSILSRLLGALYIIPWMAWMGNQSIAESANALYTIGYTPYALFLNIATAGVPSAIAKQVSYYNSLNEYEISRNIYKKGLQIMAVTGIVSALIMYVAAPFIAASSPNVSVDNATQVIRSLSWALLIIPCMSVTRGYIQGHHIMKYSAISQFIEQLARVIFMLAAVYLIRQVWNGSVVNAVAASTFAAVIGAVFSIGYLFYIIWRKKPELDERAAQSLNKITISTNEIFKSIIRTAIPFIIIGSGITLFQMIDQFTFQQIMTQVSNLSPKQIVNHYGVASGNVNKLIMIVISFGGSMAITAVPLISELIAKNDLKKIAHQISDSLQLFSFIMLPASIGMMIVAEPLYTVFYGQSDLGTTALQVASFMSLFLGLFVLMGSTMQAANQTRSALWALVIGLVVKLATQYPMLAWAGTNGMFISNIFGFGVTVLLMLWKMYKVTRFDMGLILRRVLLMLILTLAMAIVTFAVKELLYLMMDSENSRTSALLVMAISAGSGGIVYMYGSLKTRLADRLLGARVTGLRTKLHIK</sequence>
<protein>
    <submittedName>
        <fullName evidence="7">Membrane protein involved in the export of O-antigen and teichoic acid</fullName>
    </submittedName>
</protein>
<dbReference type="PANTHER" id="PTHR30250">
    <property type="entry name" value="PST FAMILY PREDICTED COLANIC ACID TRANSPORTER"/>
    <property type="match status" value="1"/>
</dbReference>
<feature type="transmembrane region" description="Helical" evidence="6">
    <location>
        <begin position="477"/>
        <end position="499"/>
    </location>
</feature>
<dbReference type="InterPro" id="IPR036259">
    <property type="entry name" value="MFS_trans_sf"/>
</dbReference>
<feature type="transmembrane region" description="Helical" evidence="6">
    <location>
        <begin position="263"/>
        <end position="283"/>
    </location>
</feature>
<gene>
    <name evidence="7" type="ORF">SAMN05878443_0955</name>
</gene>
<keyword evidence="2" id="KW-1003">Cell membrane</keyword>
<dbReference type="InterPro" id="IPR050833">
    <property type="entry name" value="Poly_Biosynth_Transport"/>
</dbReference>
<feature type="transmembrane region" description="Helical" evidence="6">
    <location>
        <begin position="186"/>
        <end position="204"/>
    </location>
</feature>
<organism evidence="7 8">
    <name type="scientific">Carnobacterium alterfunditum</name>
    <dbReference type="NCBI Taxonomy" id="28230"/>
    <lineage>
        <taxon>Bacteria</taxon>
        <taxon>Bacillati</taxon>
        <taxon>Bacillota</taxon>
        <taxon>Bacilli</taxon>
        <taxon>Lactobacillales</taxon>
        <taxon>Carnobacteriaceae</taxon>
        <taxon>Carnobacterium</taxon>
    </lineage>
</organism>
<keyword evidence="5 6" id="KW-0472">Membrane</keyword>
<dbReference type="Pfam" id="PF01943">
    <property type="entry name" value="Polysacc_synt"/>
    <property type="match status" value="1"/>
</dbReference>
<evidence type="ECO:0000256" key="2">
    <source>
        <dbReference type="ARBA" id="ARBA00022475"/>
    </source>
</evidence>
<feature type="transmembrane region" description="Helical" evidence="6">
    <location>
        <begin position="390"/>
        <end position="409"/>
    </location>
</feature>
<proteinExistence type="predicted"/>
<dbReference type="CDD" id="cd13124">
    <property type="entry name" value="MATE_SpoVB_like"/>
    <property type="match status" value="1"/>
</dbReference>
<dbReference type="PIRSF" id="PIRSF038958">
    <property type="entry name" value="PG_synth_SpoVB"/>
    <property type="match status" value="1"/>
</dbReference>
<dbReference type="PANTHER" id="PTHR30250:SF21">
    <property type="entry name" value="LIPID II FLIPPASE MURJ"/>
    <property type="match status" value="1"/>
</dbReference>
<feature type="transmembrane region" description="Helical" evidence="6">
    <location>
        <begin position="421"/>
        <end position="440"/>
    </location>
</feature>